<gene>
    <name evidence="8" type="ORF">J8273_8137</name>
</gene>
<evidence type="ECO:0000256" key="3">
    <source>
        <dbReference type="ARBA" id="ARBA00023015"/>
    </source>
</evidence>
<comment type="subcellular location">
    <subcellularLocation>
        <location evidence="1">Nucleus</location>
    </subcellularLocation>
</comment>
<evidence type="ECO:0000313" key="8">
    <source>
        <dbReference type="EMBL" id="KAG9390100.1"/>
    </source>
</evidence>
<dbReference type="OrthoDB" id="29755at2759"/>
<dbReference type="GO" id="GO:0000785">
    <property type="term" value="C:chromatin"/>
    <property type="evidence" value="ECO:0007669"/>
    <property type="project" value="TreeGrafter"/>
</dbReference>
<dbReference type="EMBL" id="JAHDYR010000066">
    <property type="protein sequence ID" value="KAG9390100.1"/>
    <property type="molecule type" value="Genomic_DNA"/>
</dbReference>
<evidence type="ECO:0000256" key="4">
    <source>
        <dbReference type="ARBA" id="ARBA00023163"/>
    </source>
</evidence>
<reference evidence="8" key="1">
    <citation type="submission" date="2021-05" db="EMBL/GenBank/DDBJ databases">
        <title>A free-living protist that lacks canonical eukaryotic 1 DNA replication and segregation systems.</title>
        <authorList>
            <person name="Salas-Leiva D.E."/>
            <person name="Tromer E.C."/>
            <person name="Curtis B.A."/>
            <person name="Jerlstrom-Hultqvist J."/>
            <person name="Kolisko M."/>
            <person name="Yi Z."/>
            <person name="Salas-Leiva J.S."/>
            <person name="Gallot-Lavallee L."/>
            <person name="Kops G.J.P.L."/>
            <person name="Archibald J.M."/>
            <person name="Simpson A.G.B."/>
            <person name="Roger A.J."/>
        </authorList>
    </citation>
    <scope>NUCLEOTIDE SEQUENCE</scope>
    <source>
        <strain evidence="8">BICM</strain>
    </source>
</reference>
<dbReference type="Pfam" id="PF04729">
    <property type="entry name" value="ASF1_hist_chap"/>
    <property type="match status" value="1"/>
</dbReference>
<dbReference type="GO" id="GO:0005634">
    <property type="term" value="C:nucleus"/>
    <property type="evidence" value="ECO:0007669"/>
    <property type="project" value="UniProtKB-SubCell"/>
</dbReference>
<keyword evidence="4" id="KW-0804">Transcription</keyword>
<evidence type="ECO:0000256" key="6">
    <source>
        <dbReference type="ARBA" id="ARBA00023242"/>
    </source>
</evidence>
<accession>A0A8J6E6Z3</accession>
<dbReference type="PANTHER" id="PTHR12040">
    <property type="entry name" value="ANTI-SILENCING PROTEIN 1"/>
    <property type="match status" value="1"/>
</dbReference>
<keyword evidence="9" id="KW-1185">Reference proteome</keyword>
<dbReference type="SUPFAM" id="SSF101546">
    <property type="entry name" value="ASF1-like"/>
    <property type="match status" value="1"/>
</dbReference>
<dbReference type="Proteomes" id="UP000717585">
    <property type="component" value="Unassembled WGS sequence"/>
</dbReference>
<dbReference type="PANTHER" id="PTHR12040:SF0">
    <property type="entry name" value="HISTONE CHAPERONE ASF1"/>
    <property type="match status" value="1"/>
</dbReference>
<keyword evidence="5" id="KW-0143">Chaperone</keyword>
<proteinExistence type="inferred from homology"/>
<dbReference type="Gene3D" id="2.60.40.1490">
    <property type="entry name" value="Histone chaperone ASF1-like"/>
    <property type="match status" value="1"/>
</dbReference>
<dbReference type="InterPro" id="IPR006818">
    <property type="entry name" value="ASF1-like"/>
</dbReference>
<evidence type="ECO:0000256" key="2">
    <source>
        <dbReference type="ARBA" id="ARBA00006051"/>
    </source>
</evidence>
<evidence type="ECO:0000256" key="1">
    <source>
        <dbReference type="ARBA" id="ARBA00004123"/>
    </source>
</evidence>
<name>A0A8J6E6Z3_9EUKA</name>
<evidence type="ECO:0000256" key="7">
    <source>
        <dbReference type="SAM" id="MobiDB-lite"/>
    </source>
</evidence>
<dbReference type="GO" id="GO:0042393">
    <property type="term" value="F:histone binding"/>
    <property type="evidence" value="ECO:0007669"/>
    <property type="project" value="TreeGrafter"/>
</dbReference>
<dbReference type="GO" id="GO:0006335">
    <property type="term" value="P:DNA replication-dependent chromatin assembly"/>
    <property type="evidence" value="ECO:0007669"/>
    <property type="project" value="TreeGrafter"/>
</dbReference>
<keyword evidence="6" id="KW-0539">Nucleus</keyword>
<comment type="caution">
    <text evidence="8">The sequence shown here is derived from an EMBL/GenBank/DDBJ whole genome shotgun (WGS) entry which is preliminary data.</text>
</comment>
<comment type="similarity">
    <text evidence="2">Belongs to the ASF1 family.</text>
</comment>
<evidence type="ECO:0000313" key="9">
    <source>
        <dbReference type="Proteomes" id="UP000717585"/>
    </source>
</evidence>
<evidence type="ECO:0000256" key="5">
    <source>
        <dbReference type="ARBA" id="ARBA00023186"/>
    </source>
</evidence>
<sequence>MTSEGLSIKKIVISETDSLFTDKVKFTVSLHSDYSLEQDLCFRVIYAGHPADDSFDQELSKVWIGPITRGINRFTMELNAPDPAKVPEAHFYGLNVILFVGYTELPDSTEEHEKLQQFVRVGYYVNVVDPTAEDAAEPDGEDITDVALIKADQDELAQQEAEGADGEGSDEGEGVEGEDGEEDDEQEEEGQEEEQEDVEMDDVQLLDVTKVDLTQVRKVISDSPMVKYEYLL</sequence>
<organism evidence="8 9">
    <name type="scientific">Carpediemonas membranifera</name>
    <dbReference type="NCBI Taxonomy" id="201153"/>
    <lineage>
        <taxon>Eukaryota</taxon>
        <taxon>Metamonada</taxon>
        <taxon>Carpediemonas-like organisms</taxon>
        <taxon>Carpediemonas</taxon>
    </lineage>
</organism>
<dbReference type="InterPro" id="IPR036747">
    <property type="entry name" value="ASF1-like_sf"/>
</dbReference>
<dbReference type="AlphaFoldDB" id="A0A8J6E6Z3"/>
<feature type="compositionally biased region" description="Acidic residues" evidence="7">
    <location>
        <begin position="154"/>
        <end position="204"/>
    </location>
</feature>
<feature type="region of interest" description="Disordered" evidence="7">
    <location>
        <begin position="154"/>
        <end position="206"/>
    </location>
</feature>
<keyword evidence="3" id="KW-0805">Transcription regulation</keyword>
<protein>
    <submittedName>
        <fullName evidence="8">Histone chaperone ASF1-like</fullName>
    </submittedName>
</protein>